<evidence type="ECO:0000313" key="3">
    <source>
        <dbReference type="EMBL" id="CAB4193931.1"/>
    </source>
</evidence>
<evidence type="ECO:0000313" key="2">
    <source>
        <dbReference type="EMBL" id="CAB4175732.1"/>
    </source>
</evidence>
<evidence type="ECO:0000259" key="1">
    <source>
        <dbReference type="Pfam" id="PF09834"/>
    </source>
</evidence>
<dbReference type="EMBL" id="LR797195">
    <property type="protein sequence ID" value="CAB4193931.1"/>
    <property type="molecule type" value="Genomic_DNA"/>
</dbReference>
<reference evidence="2" key="1">
    <citation type="submission" date="2020-05" db="EMBL/GenBank/DDBJ databases">
        <authorList>
            <person name="Chiriac C."/>
            <person name="Salcher M."/>
            <person name="Ghai R."/>
            <person name="Kavagutti S V."/>
        </authorList>
    </citation>
    <scope>NUCLEOTIDE SEQUENCE</scope>
</reference>
<dbReference type="Pfam" id="PF09834">
    <property type="entry name" value="DUF2061"/>
    <property type="match status" value="1"/>
</dbReference>
<dbReference type="InterPro" id="IPR018638">
    <property type="entry name" value="DUF2061_membrane"/>
</dbReference>
<protein>
    <recommendedName>
        <fullName evidence="1">DUF2061 domain-containing protein</fullName>
    </recommendedName>
</protein>
<accession>A0A6J5PX74</accession>
<dbReference type="EMBL" id="LR796916">
    <property type="protein sequence ID" value="CAB4175732.1"/>
    <property type="molecule type" value="Genomic_DNA"/>
</dbReference>
<sequence>MRKHVKIRYNHDAGESPLKWRVVIDGAEYLASNIDVLVPSVTTGDFIEGVGQKYHISCEPDLIIWEGDKVILRDNAKWISHKRHLLKSLTYRIYSSCITSLIAATVLGDFKIGFSIGIADFFIKLVTYYIHERIWYHIPFGIQKVKK</sequence>
<feature type="domain" description="DUF2061" evidence="1">
    <location>
        <begin position="85"/>
        <end position="135"/>
    </location>
</feature>
<name>A0A6J5PX74_9CAUD</name>
<proteinExistence type="predicted"/>
<organism evidence="2">
    <name type="scientific">uncultured Caudovirales phage</name>
    <dbReference type="NCBI Taxonomy" id="2100421"/>
    <lineage>
        <taxon>Viruses</taxon>
        <taxon>Duplodnaviria</taxon>
        <taxon>Heunggongvirae</taxon>
        <taxon>Uroviricota</taxon>
        <taxon>Caudoviricetes</taxon>
        <taxon>Peduoviridae</taxon>
        <taxon>Maltschvirus</taxon>
        <taxon>Maltschvirus maltsch</taxon>
    </lineage>
</organism>
<gene>
    <name evidence="3" type="ORF">UFOVP1247_302</name>
    <name evidence="2" type="ORF">UFOVP970_342</name>
</gene>